<feature type="compositionally biased region" description="Basic residues" evidence="1">
    <location>
        <begin position="29"/>
        <end position="41"/>
    </location>
</feature>
<protein>
    <recommendedName>
        <fullName evidence="2">Replication-associated protein ORF2/G2P domain-containing protein</fullName>
    </recommendedName>
</protein>
<evidence type="ECO:0000259" key="2">
    <source>
        <dbReference type="Pfam" id="PF23343"/>
    </source>
</evidence>
<gene>
    <name evidence="3" type="ORF">DFP95_12127</name>
</gene>
<keyword evidence="4" id="KW-1185">Reference proteome</keyword>
<name>A0A3D9HZH3_9BACL</name>
<dbReference type="Proteomes" id="UP000256869">
    <property type="component" value="Unassembled WGS sequence"/>
</dbReference>
<evidence type="ECO:0000256" key="1">
    <source>
        <dbReference type="SAM" id="MobiDB-lite"/>
    </source>
</evidence>
<evidence type="ECO:0000313" key="4">
    <source>
        <dbReference type="Proteomes" id="UP000256869"/>
    </source>
</evidence>
<evidence type="ECO:0000313" key="3">
    <source>
        <dbReference type="EMBL" id="RED54771.1"/>
    </source>
</evidence>
<feature type="domain" description="Replication-associated protein ORF2/G2P" evidence="2">
    <location>
        <begin position="71"/>
        <end position="187"/>
    </location>
</feature>
<dbReference type="AlphaFoldDB" id="A0A3D9HZH3"/>
<dbReference type="Pfam" id="PF23343">
    <property type="entry name" value="REP_ORF2-G2P"/>
    <property type="match status" value="1"/>
</dbReference>
<reference evidence="3 4" key="1">
    <citation type="submission" date="2018-07" db="EMBL/GenBank/DDBJ databases">
        <title>Genomic Encyclopedia of Type Strains, Phase III (KMG-III): the genomes of soil and plant-associated and newly described type strains.</title>
        <authorList>
            <person name="Whitman W."/>
        </authorList>
    </citation>
    <scope>NUCLEOTIDE SEQUENCE [LARGE SCALE GENOMIC DNA]</scope>
    <source>
        <strain evidence="3 4">CECT 8236</strain>
    </source>
</reference>
<organism evidence="3 4">
    <name type="scientific">Cohnella lupini</name>
    <dbReference type="NCBI Taxonomy" id="1294267"/>
    <lineage>
        <taxon>Bacteria</taxon>
        <taxon>Bacillati</taxon>
        <taxon>Bacillota</taxon>
        <taxon>Bacilli</taxon>
        <taxon>Bacillales</taxon>
        <taxon>Paenibacillaceae</taxon>
        <taxon>Cohnella</taxon>
    </lineage>
</organism>
<comment type="caution">
    <text evidence="3">The sequence shown here is derived from an EMBL/GenBank/DDBJ whole genome shotgun (WGS) entry which is preliminary data.</text>
</comment>
<feature type="region of interest" description="Disordered" evidence="1">
    <location>
        <begin position="27"/>
        <end position="48"/>
    </location>
</feature>
<dbReference type="InterPro" id="IPR056906">
    <property type="entry name" value="ORF2/G2P_dom"/>
</dbReference>
<proteinExistence type="predicted"/>
<dbReference type="EMBL" id="QRDY01000021">
    <property type="protein sequence ID" value="RED54771.1"/>
    <property type="molecule type" value="Genomic_DNA"/>
</dbReference>
<accession>A0A3D9HZH3</accession>
<dbReference type="OrthoDB" id="1733540at2"/>
<sequence length="277" mass="32825">MRSFIREKQIYCGKHFMEVDIFSKTQNHPIRRGRGEKKKVSAPKQRNLNDKNAKRYFTQLVNTNFGEGDLHVTVTYAELPETIEAAEKEASNYLRRIAHKRKREGLPPIKYVLVTEYSTGKEGDRPVRIHHHIIMSGGLERDAIEDLWRRPKKKGQKLGERIGFSNADRLKPNDYGLEALSRYLTKEPAGKKRWSSSQNLERPEYRTNDSKYTRRQVERIVRDELDNQAFWRKQYPEWDLTECKPAYSEITGWAIYLKLRRSENKGRSKRERERQAE</sequence>